<evidence type="ECO:0000256" key="2">
    <source>
        <dbReference type="ARBA" id="ARBA00023002"/>
    </source>
</evidence>
<dbReference type="RefSeq" id="WP_126504754.1">
    <property type="nucleotide sequence ID" value="NZ_RXNV01000002.1"/>
</dbReference>
<accession>A0A431WCF7</accession>
<dbReference type="OrthoDB" id="9799122at2"/>
<keyword evidence="7" id="KW-1185">Reference proteome</keyword>
<dbReference type="PANTHER" id="PTHR13887:SF14">
    <property type="entry name" value="DISULFIDE BOND FORMATION PROTEIN D"/>
    <property type="match status" value="1"/>
</dbReference>
<keyword evidence="3" id="KW-1015">Disulfide bond</keyword>
<evidence type="ECO:0000259" key="5">
    <source>
        <dbReference type="Pfam" id="PF01323"/>
    </source>
</evidence>
<dbReference type="InterPro" id="IPR001853">
    <property type="entry name" value="DSBA-like_thioredoxin_dom"/>
</dbReference>
<comment type="caution">
    <text evidence="6">The sequence shown here is derived from an EMBL/GenBank/DDBJ whole genome shotgun (WGS) entry which is preliminary data.</text>
</comment>
<keyword evidence="4" id="KW-0676">Redox-active center</keyword>
<feature type="domain" description="DSBA-like thioredoxin" evidence="5">
    <location>
        <begin position="6"/>
        <end position="206"/>
    </location>
</feature>
<dbReference type="GO" id="GO:0016491">
    <property type="term" value="F:oxidoreductase activity"/>
    <property type="evidence" value="ECO:0007669"/>
    <property type="project" value="UniProtKB-KW"/>
</dbReference>
<gene>
    <name evidence="6" type="ORF">EKG39_05465</name>
</gene>
<evidence type="ECO:0000313" key="7">
    <source>
        <dbReference type="Proteomes" id="UP000282060"/>
    </source>
</evidence>
<dbReference type="SUPFAM" id="SSF52833">
    <property type="entry name" value="Thioredoxin-like"/>
    <property type="match status" value="1"/>
</dbReference>
<dbReference type="EMBL" id="RXNV01000002">
    <property type="protein sequence ID" value="RTR33196.1"/>
    <property type="molecule type" value="Genomic_DNA"/>
</dbReference>
<dbReference type="AlphaFoldDB" id="A0A431WCF7"/>
<evidence type="ECO:0000313" key="6">
    <source>
        <dbReference type="EMBL" id="RTR33196.1"/>
    </source>
</evidence>
<name>A0A431WCF7_9GAMM</name>
<dbReference type="InterPro" id="IPR036249">
    <property type="entry name" value="Thioredoxin-like_sf"/>
</dbReference>
<dbReference type="Gene3D" id="3.40.30.10">
    <property type="entry name" value="Glutaredoxin"/>
    <property type="match status" value="1"/>
</dbReference>
<evidence type="ECO:0000256" key="1">
    <source>
        <dbReference type="ARBA" id="ARBA00022729"/>
    </source>
</evidence>
<organism evidence="6 7">
    <name type="scientific">Shewanella atlantica</name>
    <dbReference type="NCBI Taxonomy" id="271099"/>
    <lineage>
        <taxon>Bacteria</taxon>
        <taxon>Pseudomonadati</taxon>
        <taxon>Pseudomonadota</taxon>
        <taxon>Gammaproteobacteria</taxon>
        <taxon>Alteromonadales</taxon>
        <taxon>Shewanellaceae</taxon>
        <taxon>Shewanella</taxon>
    </lineage>
</organism>
<keyword evidence="1" id="KW-0732">Signal</keyword>
<keyword evidence="2" id="KW-0560">Oxidoreductase</keyword>
<sequence length="213" mass="24341">MQKKLRVDFFHDVICGWCYVLSPRLRQLASELDLDVHHHAFALSASKEEMVAKFGGSMTQAKKIILGHWEQCALADDQKRVNVEGMRKQSFEYPTSLPGLLACKAAKIQGGEQKYWDYFDAVQHAHMSENRNIADMDVLADIAADLGLDKNTFQQDYKSQEVLEEVNQDRQLAQQLSIQSVPSLVINEQWLISGAQPLDELRQQLKQMQESYN</sequence>
<reference evidence="6 7" key="1">
    <citation type="submission" date="2018-12" db="EMBL/GenBank/DDBJ databases">
        <authorList>
            <person name="Yu L."/>
        </authorList>
    </citation>
    <scope>NUCLEOTIDE SEQUENCE [LARGE SCALE GENOMIC DNA]</scope>
    <source>
        <strain evidence="6 7">HAW-EB5</strain>
    </source>
</reference>
<dbReference type="Proteomes" id="UP000282060">
    <property type="component" value="Unassembled WGS sequence"/>
</dbReference>
<evidence type="ECO:0000256" key="4">
    <source>
        <dbReference type="ARBA" id="ARBA00023284"/>
    </source>
</evidence>
<evidence type="ECO:0000256" key="3">
    <source>
        <dbReference type="ARBA" id="ARBA00023157"/>
    </source>
</evidence>
<proteinExistence type="predicted"/>
<protein>
    <submittedName>
        <fullName evidence="6">DsbA family protein</fullName>
    </submittedName>
</protein>
<dbReference type="Pfam" id="PF01323">
    <property type="entry name" value="DSBA"/>
    <property type="match status" value="1"/>
</dbReference>
<dbReference type="PANTHER" id="PTHR13887">
    <property type="entry name" value="GLUTATHIONE S-TRANSFERASE KAPPA"/>
    <property type="match status" value="1"/>
</dbReference>